<dbReference type="Gene3D" id="3.40.50.1820">
    <property type="entry name" value="alpha/beta hydrolase"/>
    <property type="match status" value="1"/>
</dbReference>
<comment type="function">
    <text evidence="9">Catalyzes the cleavage of thioester bonds from S-palmitoyl-CoA or S-palmitoyl-N-acetylcysteamine (unbranched structures) but does not have activity against palmitoylcysteine or palmitoylated proteins, branched structures or bulky head groups. Conversely, hydrolyzes both long and short chain fatty acyl-CoA substrate.</text>
</comment>
<evidence type="ECO:0000256" key="9">
    <source>
        <dbReference type="ARBA" id="ARBA00093353"/>
    </source>
</evidence>
<evidence type="ECO:0000256" key="3">
    <source>
        <dbReference type="ARBA" id="ARBA00022729"/>
    </source>
</evidence>
<dbReference type="EC" id="3.1.2.2" evidence="7"/>
<protein>
    <recommendedName>
        <fullName evidence="7">palmitoyl-CoA hydrolase</fullName>
        <ecNumber evidence="7">3.1.2.2</ecNumber>
    </recommendedName>
</protein>
<reference evidence="11" key="1">
    <citation type="submission" date="2020-07" db="EMBL/GenBank/DDBJ databases">
        <title>The High-quality genome of the commercially important snow crab, Chionoecetes opilio.</title>
        <authorList>
            <person name="Jeong J.-H."/>
            <person name="Ryu S."/>
        </authorList>
    </citation>
    <scope>NUCLEOTIDE SEQUENCE</scope>
    <source>
        <strain evidence="11">MADBK_172401_WGS</strain>
        <tissue evidence="11">Digestive gland</tissue>
    </source>
</reference>
<dbReference type="Pfam" id="PF02089">
    <property type="entry name" value="Palm_thioest"/>
    <property type="match status" value="1"/>
</dbReference>
<dbReference type="Proteomes" id="UP000770661">
    <property type="component" value="Unassembled WGS sequence"/>
</dbReference>
<evidence type="ECO:0000256" key="10">
    <source>
        <dbReference type="SAM" id="MobiDB-lite"/>
    </source>
</evidence>
<dbReference type="AlphaFoldDB" id="A0A8J4YIZ1"/>
<comment type="subcellular location">
    <subcellularLocation>
        <location evidence="1">Lysosome</location>
    </subcellularLocation>
</comment>
<keyword evidence="12" id="KW-1185">Reference proteome</keyword>
<proteinExistence type="inferred from homology"/>
<comment type="similarity">
    <text evidence="2">Belongs to the palmitoyl-protein thioesterase family.</text>
</comment>
<evidence type="ECO:0000256" key="5">
    <source>
        <dbReference type="ARBA" id="ARBA00023180"/>
    </source>
</evidence>
<comment type="catalytic activity">
    <reaction evidence="8">
        <text>S-hexadecanoyl-N-acetylcysteamine + H2O = N-acetylcysteamine + hexadecanoate + H(+)</text>
        <dbReference type="Rhea" id="RHEA:84099"/>
        <dbReference type="ChEBI" id="CHEBI:7896"/>
        <dbReference type="ChEBI" id="CHEBI:15377"/>
        <dbReference type="ChEBI" id="CHEBI:15378"/>
        <dbReference type="ChEBI" id="CHEBI:74410"/>
        <dbReference type="ChEBI" id="CHEBI:233601"/>
    </reaction>
</comment>
<evidence type="ECO:0000313" key="11">
    <source>
        <dbReference type="EMBL" id="KAG0727573.1"/>
    </source>
</evidence>
<dbReference type="OrthoDB" id="155976at2759"/>
<dbReference type="GO" id="GO:0016790">
    <property type="term" value="F:thiolester hydrolase activity"/>
    <property type="evidence" value="ECO:0007669"/>
    <property type="project" value="TreeGrafter"/>
</dbReference>
<dbReference type="SUPFAM" id="SSF53474">
    <property type="entry name" value="alpha/beta-Hydrolases"/>
    <property type="match status" value="1"/>
</dbReference>
<evidence type="ECO:0000256" key="2">
    <source>
        <dbReference type="ARBA" id="ARBA00010758"/>
    </source>
</evidence>
<dbReference type="EMBL" id="JACEEZ010003193">
    <property type="protein sequence ID" value="KAG0727573.1"/>
    <property type="molecule type" value="Genomic_DNA"/>
</dbReference>
<evidence type="ECO:0000256" key="7">
    <source>
        <dbReference type="ARBA" id="ARBA00038848"/>
    </source>
</evidence>
<sequence>MSDCVFATRQATPKVASSAEASWRARTTTSPPSSPSPPLRQGSMEINFIVYTFKGVGIPPLSRRYSNYLPYLNNEVNGSYNKEYRQNFIKLKQLVLIGGPDDGVITPWQSSHYGYFDSEENITEMRDQPFYQKDLFGLRTLDAAGKVKVYEVPGVYHTHWHHNMSVIKNCILPWLD</sequence>
<dbReference type="InterPro" id="IPR029058">
    <property type="entry name" value="AB_hydrolase_fold"/>
</dbReference>
<keyword evidence="4" id="KW-0378">Hydrolase</keyword>
<comment type="caution">
    <text evidence="11">The sequence shown here is derived from an EMBL/GenBank/DDBJ whole genome shotgun (WGS) entry which is preliminary data.</text>
</comment>
<evidence type="ECO:0000256" key="8">
    <source>
        <dbReference type="ARBA" id="ARBA00093223"/>
    </source>
</evidence>
<evidence type="ECO:0000256" key="4">
    <source>
        <dbReference type="ARBA" id="ARBA00022801"/>
    </source>
</evidence>
<gene>
    <name evidence="11" type="primary">ppt2-b</name>
    <name evidence="11" type="ORF">GWK47_034330</name>
</gene>
<dbReference type="PANTHER" id="PTHR11247">
    <property type="entry name" value="PALMITOYL-PROTEIN THIOESTERASE/DOLICHYLDIPHOSPHATASE 1"/>
    <property type="match status" value="1"/>
</dbReference>
<organism evidence="11 12">
    <name type="scientific">Chionoecetes opilio</name>
    <name type="common">Atlantic snow crab</name>
    <name type="synonym">Cancer opilio</name>
    <dbReference type="NCBI Taxonomy" id="41210"/>
    <lineage>
        <taxon>Eukaryota</taxon>
        <taxon>Metazoa</taxon>
        <taxon>Ecdysozoa</taxon>
        <taxon>Arthropoda</taxon>
        <taxon>Crustacea</taxon>
        <taxon>Multicrustacea</taxon>
        <taxon>Malacostraca</taxon>
        <taxon>Eumalacostraca</taxon>
        <taxon>Eucarida</taxon>
        <taxon>Decapoda</taxon>
        <taxon>Pleocyemata</taxon>
        <taxon>Brachyura</taxon>
        <taxon>Eubrachyura</taxon>
        <taxon>Majoidea</taxon>
        <taxon>Majidae</taxon>
        <taxon>Chionoecetes</taxon>
    </lineage>
</organism>
<dbReference type="PANTHER" id="PTHR11247:SF27">
    <property type="entry name" value="LYSOSOMAL THIOESTERASE PPT2"/>
    <property type="match status" value="1"/>
</dbReference>
<keyword evidence="5" id="KW-0325">Glycoprotein</keyword>
<evidence type="ECO:0000256" key="6">
    <source>
        <dbReference type="ARBA" id="ARBA00023228"/>
    </source>
</evidence>
<dbReference type="GO" id="GO:0005764">
    <property type="term" value="C:lysosome"/>
    <property type="evidence" value="ECO:0007669"/>
    <property type="project" value="UniProtKB-SubCell"/>
</dbReference>
<accession>A0A8J4YIZ1</accession>
<evidence type="ECO:0000313" key="12">
    <source>
        <dbReference type="Proteomes" id="UP000770661"/>
    </source>
</evidence>
<evidence type="ECO:0000256" key="1">
    <source>
        <dbReference type="ARBA" id="ARBA00004371"/>
    </source>
</evidence>
<feature type="region of interest" description="Disordered" evidence="10">
    <location>
        <begin position="1"/>
        <end position="40"/>
    </location>
</feature>
<keyword evidence="3" id="KW-0732">Signal</keyword>
<keyword evidence="6" id="KW-0458">Lysosome</keyword>
<name>A0A8J4YIZ1_CHIOP</name>